<keyword evidence="3" id="KW-1185">Reference proteome</keyword>
<accession>A0AAW0WKN4</accession>
<feature type="region of interest" description="Disordered" evidence="1">
    <location>
        <begin position="164"/>
        <end position="184"/>
    </location>
</feature>
<feature type="compositionally biased region" description="Basic and acidic residues" evidence="1">
    <location>
        <begin position="45"/>
        <end position="64"/>
    </location>
</feature>
<feature type="compositionally biased region" description="Basic and acidic residues" evidence="1">
    <location>
        <begin position="1"/>
        <end position="16"/>
    </location>
</feature>
<dbReference type="AlphaFoldDB" id="A0AAW0WKN4"/>
<proteinExistence type="predicted"/>
<evidence type="ECO:0000256" key="1">
    <source>
        <dbReference type="SAM" id="MobiDB-lite"/>
    </source>
</evidence>
<dbReference type="Proteomes" id="UP001445076">
    <property type="component" value="Unassembled WGS sequence"/>
</dbReference>
<dbReference type="EMBL" id="JARKIK010000074">
    <property type="protein sequence ID" value="KAK8727810.1"/>
    <property type="molecule type" value="Genomic_DNA"/>
</dbReference>
<evidence type="ECO:0000313" key="2">
    <source>
        <dbReference type="EMBL" id="KAK8727810.1"/>
    </source>
</evidence>
<sequence>MKEIPLPKREPERECTPQEGVEGDYTPKEGEGDSTLQEGVSEEITLPKRESKENPLPMREKEDATPQEGSDLISLVNVIRRRVSSSLSSLQSQTEATTLTQEATAINIVNKFKSSMDILGRCAKSVLLAASTDLHSTPNLVQQPLLSLASGIEHLLSSDKESIPQHSLSWDSDGWLSQQTNHSD</sequence>
<organism evidence="2 3">
    <name type="scientific">Cherax quadricarinatus</name>
    <name type="common">Australian red claw crayfish</name>
    <dbReference type="NCBI Taxonomy" id="27406"/>
    <lineage>
        <taxon>Eukaryota</taxon>
        <taxon>Metazoa</taxon>
        <taxon>Ecdysozoa</taxon>
        <taxon>Arthropoda</taxon>
        <taxon>Crustacea</taxon>
        <taxon>Multicrustacea</taxon>
        <taxon>Malacostraca</taxon>
        <taxon>Eumalacostraca</taxon>
        <taxon>Eucarida</taxon>
        <taxon>Decapoda</taxon>
        <taxon>Pleocyemata</taxon>
        <taxon>Astacidea</taxon>
        <taxon>Parastacoidea</taxon>
        <taxon>Parastacidae</taxon>
        <taxon>Cherax</taxon>
    </lineage>
</organism>
<feature type="region of interest" description="Disordered" evidence="1">
    <location>
        <begin position="1"/>
        <end position="69"/>
    </location>
</feature>
<name>A0AAW0WKN4_CHEQU</name>
<gene>
    <name evidence="2" type="ORF">OTU49_009467</name>
</gene>
<reference evidence="2 3" key="1">
    <citation type="journal article" date="2024" name="BMC Genomics">
        <title>Genome assembly of redclaw crayfish (Cherax quadricarinatus) provides insights into its immune adaptation and hypoxia tolerance.</title>
        <authorList>
            <person name="Liu Z."/>
            <person name="Zheng J."/>
            <person name="Li H."/>
            <person name="Fang K."/>
            <person name="Wang S."/>
            <person name="He J."/>
            <person name="Zhou D."/>
            <person name="Weng S."/>
            <person name="Chi M."/>
            <person name="Gu Z."/>
            <person name="He J."/>
            <person name="Li F."/>
            <person name="Wang M."/>
        </authorList>
    </citation>
    <scope>NUCLEOTIDE SEQUENCE [LARGE SCALE GENOMIC DNA]</scope>
    <source>
        <strain evidence="2">ZL_2023a</strain>
    </source>
</reference>
<protein>
    <submittedName>
        <fullName evidence="2">Uncharacterized protein</fullName>
    </submittedName>
</protein>
<evidence type="ECO:0000313" key="3">
    <source>
        <dbReference type="Proteomes" id="UP001445076"/>
    </source>
</evidence>
<comment type="caution">
    <text evidence="2">The sequence shown here is derived from an EMBL/GenBank/DDBJ whole genome shotgun (WGS) entry which is preliminary data.</text>
</comment>